<protein>
    <recommendedName>
        <fullName evidence="3">SnoaL-like domain-containing protein</fullName>
    </recommendedName>
</protein>
<keyword evidence="2" id="KW-0732">Signal</keyword>
<dbReference type="Proteomes" id="UP001597168">
    <property type="component" value="Unassembled WGS sequence"/>
</dbReference>
<dbReference type="EMBL" id="JBHTLK010000112">
    <property type="protein sequence ID" value="MFD1149584.1"/>
    <property type="molecule type" value="Genomic_DNA"/>
</dbReference>
<name>A0ABW3QY12_9PSEU</name>
<dbReference type="Pfam" id="PF13577">
    <property type="entry name" value="SnoaL_4"/>
    <property type="match status" value="1"/>
</dbReference>
<feature type="chain" id="PRO_5046990828" description="SnoaL-like domain-containing protein" evidence="2">
    <location>
        <begin position="23"/>
        <end position="165"/>
    </location>
</feature>
<proteinExistence type="predicted"/>
<accession>A0ABW3QY12</accession>
<evidence type="ECO:0000256" key="2">
    <source>
        <dbReference type="SAM" id="SignalP"/>
    </source>
</evidence>
<organism evidence="4 5">
    <name type="scientific">Saccharothrix hoggarensis</name>
    <dbReference type="NCBI Taxonomy" id="913853"/>
    <lineage>
        <taxon>Bacteria</taxon>
        <taxon>Bacillati</taxon>
        <taxon>Actinomycetota</taxon>
        <taxon>Actinomycetes</taxon>
        <taxon>Pseudonocardiales</taxon>
        <taxon>Pseudonocardiaceae</taxon>
        <taxon>Saccharothrix</taxon>
    </lineage>
</organism>
<dbReference type="RefSeq" id="WP_380724987.1">
    <property type="nucleotide sequence ID" value="NZ_JBHTLK010000112.1"/>
</dbReference>
<evidence type="ECO:0000313" key="4">
    <source>
        <dbReference type="EMBL" id="MFD1149584.1"/>
    </source>
</evidence>
<reference evidence="5" key="1">
    <citation type="journal article" date="2019" name="Int. J. Syst. Evol. Microbiol.">
        <title>The Global Catalogue of Microorganisms (GCM) 10K type strain sequencing project: providing services to taxonomists for standard genome sequencing and annotation.</title>
        <authorList>
            <consortium name="The Broad Institute Genomics Platform"/>
            <consortium name="The Broad Institute Genome Sequencing Center for Infectious Disease"/>
            <person name="Wu L."/>
            <person name="Ma J."/>
        </authorList>
    </citation>
    <scope>NUCLEOTIDE SEQUENCE [LARGE SCALE GENOMIC DNA]</scope>
    <source>
        <strain evidence="5">CCUG 60214</strain>
    </source>
</reference>
<evidence type="ECO:0000313" key="5">
    <source>
        <dbReference type="Proteomes" id="UP001597168"/>
    </source>
</evidence>
<feature type="region of interest" description="Disordered" evidence="1">
    <location>
        <begin position="24"/>
        <end position="55"/>
    </location>
</feature>
<dbReference type="PROSITE" id="PS51257">
    <property type="entry name" value="PROKAR_LIPOPROTEIN"/>
    <property type="match status" value="1"/>
</dbReference>
<feature type="signal peptide" evidence="2">
    <location>
        <begin position="1"/>
        <end position="22"/>
    </location>
</feature>
<keyword evidence="5" id="KW-1185">Reference proteome</keyword>
<gene>
    <name evidence="4" type="ORF">ACFQ3T_20815</name>
</gene>
<feature type="compositionally biased region" description="Low complexity" evidence="1">
    <location>
        <begin position="24"/>
        <end position="47"/>
    </location>
</feature>
<dbReference type="InterPro" id="IPR032710">
    <property type="entry name" value="NTF2-like_dom_sf"/>
</dbReference>
<feature type="domain" description="SnoaL-like" evidence="3">
    <location>
        <begin position="55"/>
        <end position="105"/>
    </location>
</feature>
<comment type="caution">
    <text evidence="4">The sequence shown here is derived from an EMBL/GenBank/DDBJ whole genome shotgun (WGS) entry which is preliminary data.</text>
</comment>
<sequence length="165" mass="17267">MYQRIGLAVLALVAVAACGQVASTDGGTSTPGTAGTAAGTAGTAASTESVPLSEADRAAAPELAKRFAEAANAGDAEAVAATFAEDARFDSAGRIYPSRADIMDRFLTPEVITPGGKYTVTGERWNGSRYRVDYEYSTGRGGTEVFYYEFLVRDGLIQDVVGRYS</sequence>
<evidence type="ECO:0000256" key="1">
    <source>
        <dbReference type="SAM" id="MobiDB-lite"/>
    </source>
</evidence>
<dbReference type="Gene3D" id="3.10.450.50">
    <property type="match status" value="1"/>
</dbReference>
<dbReference type="InterPro" id="IPR037401">
    <property type="entry name" value="SnoaL-like"/>
</dbReference>
<evidence type="ECO:0000259" key="3">
    <source>
        <dbReference type="Pfam" id="PF13577"/>
    </source>
</evidence>
<dbReference type="SUPFAM" id="SSF54427">
    <property type="entry name" value="NTF2-like"/>
    <property type="match status" value="1"/>
</dbReference>